<name>A0A5J5IHP0_9BACT</name>
<protein>
    <recommendedName>
        <fullName evidence="3">HNH endonuclease</fullName>
    </recommendedName>
</protein>
<proteinExistence type="predicted"/>
<dbReference type="RefSeq" id="WP_150415351.1">
    <property type="nucleotide sequence ID" value="NZ_VYQF01000003.1"/>
</dbReference>
<dbReference type="AlphaFoldDB" id="A0A5J5IHP0"/>
<keyword evidence="2" id="KW-1185">Reference proteome</keyword>
<evidence type="ECO:0008006" key="3">
    <source>
        <dbReference type="Google" id="ProtNLM"/>
    </source>
</evidence>
<evidence type="ECO:0000313" key="2">
    <source>
        <dbReference type="Proteomes" id="UP000326903"/>
    </source>
</evidence>
<organism evidence="1 2">
    <name type="scientific">Ginsengibacter hankyongi</name>
    <dbReference type="NCBI Taxonomy" id="2607284"/>
    <lineage>
        <taxon>Bacteria</taxon>
        <taxon>Pseudomonadati</taxon>
        <taxon>Bacteroidota</taxon>
        <taxon>Chitinophagia</taxon>
        <taxon>Chitinophagales</taxon>
        <taxon>Chitinophagaceae</taxon>
        <taxon>Ginsengibacter</taxon>
    </lineage>
</organism>
<dbReference type="Gene3D" id="1.10.30.50">
    <property type="match status" value="1"/>
</dbReference>
<evidence type="ECO:0000313" key="1">
    <source>
        <dbReference type="EMBL" id="KAA9038630.1"/>
    </source>
</evidence>
<accession>A0A5J5IHP0</accession>
<comment type="caution">
    <text evidence="1">The sequence shown here is derived from an EMBL/GenBank/DDBJ whole genome shotgun (WGS) entry which is preliminary data.</text>
</comment>
<gene>
    <name evidence="1" type="ORF">FW778_13845</name>
</gene>
<dbReference type="EMBL" id="VYQF01000003">
    <property type="protein sequence ID" value="KAA9038630.1"/>
    <property type="molecule type" value="Genomic_DNA"/>
</dbReference>
<sequence length="325" mass="37819">MVKIQLNNEQEILKFHYNNLTKKVGKEWNIEIRLRKRISQHAGNPGIVAMFQDLLDSLLKDSSGFSIITAPPKELSAFAQLFDSTHGHILNDALKAEILNAFYYEDYDKWRAYELAKKIGITVCPYCNRTYTFLLGNDSIKGTRFEYDHFFSKSAYPYLALSFYNLVPSCHVCNSNFKGFKEFSLKKNIHPYLEGFGQNIVFSIKPKNIGFINGKSEAYRIRFRKGNLSTWNGEKVKAAFENITTFQLTKLYNMHKDYVDELIQKSIVYNEEYINELYARFSGSLFKNKEEVKKLIVSNYIDEEDYHKRVLSKLTTDISKELGLI</sequence>
<dbReference type="Proteomes" id="UP000326903">
    <property type="component" value="Unassembled WGS sequence"/>
</dbReference>
<reference evidence="1 2" key="1">
    <citation type="submission" date="2019-09" db="EMBL/GenBank/DDBJ databases">
        <title>Draft genome sequence of Ginsengibacter sp. BR5-29.</title>
        <authorList>
            <person name="Im W.-T."/>
        </authorList>
    </citation>
    <scope>NUCLEOTIDE SEQUENCE [LARGE SCALE GENOMIC DNA]</scope>
    <source>
        <strain evidence="1 2">BR5-29</strain>
    </source>
</reference>